<evidence type="ECO:0000313" key="1">
    <source>
        <dbReference type="EMBL" id="OQR79308.1"/>
    </source>
</evidence>
<protein>
    <submittedName>
        <fullName evidence="1">Uncharacterized protein</fullName>
    </submittedName>
</protein>
<dbReference type="AlphaFoldDB" id="A0A1V9Y126"/>
<dbReference type="Proteomes" id="UP000192247">
    <property type="component" value="Unassembled WGS sequence"/>
</dbReference>
<dbReference type="InParanoid" id="A0A1V9Y126"/>
<gene>
    <name evidence="1" type="ORF">BIW11_02573</name>
</gene>
<proteinExistence type="predicted"/>
<evidence type="ECO:0000313" key="2">
    <source>
        <dbReference type="Proteomes" id="UP000192247"/>
    </source>
</evidence>
<dbReference type="EMBL" id="MNPL01001262">
    <property type="protein sequence ID" value="OQR79308.1"/>
    <property type="molecule type" value="Genomic_DNA"/>
</dbReference>
<organism evidence="1 2">
    <name type="scientific">Tropilaelaps mercedesae</name>
    <dbReference type="NCBI Taxonomy" id="418985"/>
    <lineage>
        <taxon>Eukaryota</taxon>
        <taxon>Metazoa</taxon>
        <taxon>Ecdysozoa</taxon>
        <taxon>Arthropoda</taxon>
        <taxon>Chelicerata</taxon>
        <taxon>Arachnida</taxon>
        <taxon>Acari</taxon>
        <taxon>Parasitiformes</taxon>
        <taxon>Mesostigmata</taxon>
        <taxon>Gamasina</taxon>
        <taxon>Dermanyssoidea</taxon>
        <taxon>Laelapidae</taxon>
        <taxon>Tropilaelaps</taxon>
    </lineage>
</organism>
<keyword evidence="2" id="KW-1185">Reference proteome</keyword>
<accession>A0A1V9Y126</accession>
<reference evidence="1 2" key="1">
    <citation type="journal article" date="2017" name="Gigascience">
        <title>Draft genome of the honey bee ectoparasitic mite, Tropilaelaps mercedesae, is shaped by the parasitic life history.</title>
        <authorList>
            <person name="Dong X."/>
            <person name="Armstrong S.D."/>
            <person name="Xia D."/>
            <person name="Makepeace B.L."/>
            <person name="Darby A.C."/>
            <person name="Kadowaki T."/>
        </authorList>
    </citation>
    <scope>NUCLEOTIDE SEQUENCE [LARGE SCALE GENOMIC DNA]</scope>
    <source>
        <strain evidence="1">Wuxi-XJTLU</strain>
    </source>
</reference>
<sequence>MFPCVDLVKELKRLINKEKQEYSLQETRHVLLAWAAFADRSGVLRASHAGLWPDRIRTYHIHG</sequence>
<name>A0A1V9Y126_9ACAR</name>
<comment type="caution">
    <text evidence="1">The sequence shown here is derived from an EMBL/GenBank/DDBJ whole genome shotgun (WGS) entry which is preliminary data.</text>
</comment>